<dbReference type="GO" id="GO:0003677">
    <property type="term" value="F:DNA binding"/>
    <property type="evidence" value="ECO:0007669"/>
    <property type="project" value="UniProtKB-UniRule"/>
</dbReference>
<evidence type="ECO:0000256" key="3">
    <source>
        <dbReference type="PROSITE-ProRule" id="PRU01091"/>
    </source>
</evidence>
<reference evidence="5 6" key="1">
    <citation type="submission" date="2018-01" db="EMBL/GenBank/DDBJ databases">
        <title>Draft genome sequence of Sphaerisporangium sp. 7K107.</title>
        <authorList>
            <person name="Sahin N."/>
            <person name="Saygin H."/>
            <person name="Ay H."/>
        </authorList>
    </citation>
    <scope>NUCLEOTIDE SEQUENCE [LARGE SCALE GENOMIC DNA]</scope>
    <source>
        <strain evidence="5 6">7K107</strain>
    </source>
</reference>
<dbReference type="SMART" id="SM00028">
    <property type="entry name" value="TPR"/>
    <property type="match status" value="5"/>
</dbReference>
<dbReference type="PANTHER" id="PTHR47691:SF3">
    <property type="entry name" value="HTH-TYPE TRANSCRIPTIONAL REGULATOR RV0890C-RELATED"/>
    <property type="match status" value="1"/>
</dbReference>
<dbReference type="AlphaFoldDB" id="A0A2W2GY42"/>
<dbReference type="Gene3D" id="1.10.10.10">
    <property type="entry name" value="Winged helix-like DNA-binding domain superfamily/Winged helix DNA-binding domain"/>
    <property type="match status" value="1"/>
</dbReference>
<dbReference type="SUPFAM" id="SSF48452">
    <property type="entry name" value="TPR-like"/>
    <property type="match status" value="2"/>
</dbReference>
<dbReference type="InterPro" id="IPR011990">
    <property type="entry name" value="TPR-like_helical_dom_sf"/>
</dbReference>
<dbReference type="Proteomes" id="UP000248544">
    <property type="component" value="Unassembled WGS sequence"/>
</dbReference>
<evidence type="ECO:0000313" key="5">
    <source>
        <dbReference type="EMBL" id="PZG53361.1"/>
    </source>
</evidence>
<evidence type="ECO:0000259" key="4">
    <source>
        <dbReference type="PROSITE" id="PS51755"/>
    </source>
</evidence>
<comment type="similarity">
    <text evidence="1">Belongs to the AfsR/DnrI/RedD regulatory family.</text>
</comment>
<dbReference type="Gene3D" id="1.25.40.10">
    <property type="entry name" value="Tetratricopeptide repeat domain"/>
    <property type="match status" value="2"/>
</dbReference>
<proteinExistence type="inferred from homology"/>
<name>A0A2W2GY42_9ACTN</name>
<feature type="DNA-binding region" description="OmpR/PhoB-type" evidence="3">
    <location>
        <begin position="1"/>
        <end position="89"/>
    </location>
</feature>
<dbReference type="InterPro" id="IPR001867">
    <property type="entry name" value="OmpR/PhoB-type_DNA-bd"/>
</dbReference>
<dbReference type="EMBL" id="POUA01000025">
    <property type="protein sequence ID" value="PZG53361.1"/>
    <property type="molecule type" value="Genomic_DNA"/>
</dbReference>
<dbReference type="PROSITE" id="PS51755">
    <property type="entry name" value="OMPR_PHOB"/>
    <property type="match status" value="1"/>
</dbReference>
<keyword evidence="2 3" id="KW-0238">DNA-binding</keyword>
<dbReference type="PANTHER" id="PTHR47691">
    <property type="entry name" value="REGULATOR-RELATED"/>
    <property type="match status" value="1"/>
</dbReference>
<evidence type="ECO:0000313" key="6">
    <source>
        <dbReference type="Proteomes" id="UP000248544"/>
    </source>
</evidence>
<dbReference type="Pfam" id="PF03704">
    <property type="entry name" value="BTAD"/>
    <property type="match status" value="1"/>
</dbReference>
<comment type="caution">
    <text evidence="5">The sequence shown here is derived from an EMBL/GenBank/DDBJ whole genome shotgun (WGS) entry which is preliminary data.</text>
</comment>
<sequence>MEFRILGPLDVWRDGRSIEVRGARLRALLIILGLNTGQVVPADRLIGDVWPDGAPADAVNALHSLVSRLRAVIGRDVIDSRLGGYLLAAEPDDLDANRFERLAAAGQAALAGRDHARAAELLGAALELWRGPALLDVAEALFAQGPIARLEELRLSATKDRIEADLALGRHAALLPELETLLAARPLDERLRAFQMRVLYASDRQAAALEVYRQTKQALADELGVDPSAELETTYLAVLRRDPLVRDGGHGGRRTNLRASLTSFVGRDAEMEMVERHLAEHRLVTLMGPGGAGKTRLAREVGARAIEHSRDEVWLVELAAVTEPADVLGAMAAVLHPPEGILLTGARDGVPPAFDLDRLVTMLATRRSLLILDNCEHVIEEVARLAEVLLGSCAGLRVLATSRESLNIAGERLAWVPPLMVPADATRPAEALEAPAVRLFADRAAAIVPGFTVSERNVAGVARICRRLDGMPLAIELAAAQLRVLSVEQLAERLDDRFRLLVGGSRTAFARHQTLRAVVDWSWELLEPAEQVLLRRLSVFAGGATLQSAEQVAGADVLPLLGALADKSLLQVSREPAGIRYRMLETVRLYALERLAESGERERLRRAHAATFLALAERAEPCLRGPDQVTWLDRLTAEHDNLRAALRQAIDDHDAGSAVRLVAALGWYWRLTGARGEGAEWARQALAVAEGAPPDATVLALLLGGLDLGREPAGRARAAVAAWRAAGEPGRHPYLILADPALAIALKEPPGHIAELASRHVADPDPWTRATALLWRGMRRLDDADRQAAADFDAALAAFRSAGDRWGMASALRASAEIAFVRREYDRARTAYAEALRLSDELGARHERPGLLFYLATIQIEHGEREAGLASLHEARALAEDMGQASTVAGVHLLLGNLARREGDADRAHEHLTAAAAIVEDADADLMELRSMVLTSLGLLHAGQGRLEQAEEAHGRALGAAVRSADVPVIGAVLIGLADLAARRGAHERAAVLLGGAAAMAPGPGLSPEDLSAITRAAVDGLGRAAFDRLSARGRTMGRQELIAYGGAAS</sequence>
<gene>
    <name evidence="5" type="ORF">C1I98_05575</name>
</gene>
<dbReference type="PRINTS" id="PR00364">
    <property type="entry name" value="DISEASERSIST"/>
</dbReference>
<accession>A0A2W2GY42</accession>
<dbReference type="Pfam" id="PF25872">
    <property type="entry name" value="HTH_77"/>
    <property type="match status" value="1"/>
</dbReference>
<organism evidence="5 6">
    <name type="scientific">Spongiactinospora gelatinilytica</name>
    <dbReference type="NCBI Taxonomy" id="2666298"/>
    <lineage>
        <taxon>Bacteria</taxon>
        <taxon>Bacillati</taxon>
        <taxon>Actinomycetota</taxon>
        <taxon>Actinomycetes</taxon>
        <taxon>Streptosporangiales</taxon>
        <taxon>Streptosporangiaceae</taxon>
        <taxon>Spongiactinospora</taxon>
    </lineage>
</organism>
<dbReference type="GO" id="GO:0000160">
    <property type="term" value="P:phosphorelay signal transduction system"/>
    <property type="evidence" value="ECO:0007669"/>
    <property type="project" value="InterPro"/>
</dbReference>
<feature type="domain" description="OmpR/PhoB-type" evidence="4">
    <location>
        <begin position="1"/>
        <end position="89"/>
    </location>
</feature>
<dbReference type="SMART" id="SM01043">
    <property type="entry name" value="BTAD"/>
    <property type="match status" value="1"/>
</dbReference>
<dbReference type="InterPro" id="IPR019734">
    <property type="entry name" value="TPR_rpt"/>
</dbReference>
<dbReference type="InterPro" id="IPR016032">
    <property type="entry name" value="Sig_transdc_resp-reg_C-effctor"/>
</dbReference>
<dbReference type="SUPFAM" id="SSF46894">
    <property type="entry name" value="C-terminal effector domain of the bipartite response regulators"/>
    <property type="match status" value="1"/>
</dbReference>
<dbReference type="Pfam" id="PF00931">
    <property type="entry name" value="NB-ARC"/>
    <property type="match status" value="1"/>
</dbReference>
<dbReference type="Gene3D" id="3.40.50.300">
    <property type="entry name" value="P-loop containing nucleotide triphosphate hydrolases"/>
    <property type="match status" value="1"/>
</dbReference>
<protein>
    <submittedName>
        <fullName evidence="5">AfsR family transcriptional regulator</fullName>
    </submittedName>
</protein>
<dbReference type="SUPFAM" id="SSF52540">
    <property type="entry name" value="P-loop containing nucleoside triphosphate hydrolases"/>
    <property type="match status" value="1"/>
</dbReference>
<keyword evidence="6" id="KW-1185">Reference proteome</keyword>
<dbReference type="GO" id="GO:0043531">
    <property type="term" value="F:ADP binding"/>
    <property type="evidence" value="ECO:0007669"/>
    <property type="project" value="InterPro"/>
</dbReference>
<evidence type="ECO:0000256" key="2">
    <source>
        <dbReference type="ARBA" id="ARBA00023125"/>
    </source>
</evidence>
<dbReference type="InterPro" id="IPR058852">
    <property type="entry name" value="HTH_77"/>
</dbReference>
<evidence type="ECO:0000256" key="1">
    <source>
        <dbReference type="ARBA" id="ARBA00005820"/>
    </source>
</evidence>
<dbReference type="InterPro" id="IPR005158">
    <property type="entry name" value="BTAD"/>
</dbReference>
<dbReference type="RefSeq" id="WP_111165993.1">
    <property type="nucleotide sequence ID" value="NZ_POUA01000025.1"/>
</dbReference>
<dbReference type="GO" id="GO:0006355">
    <property type="term" value="P:regulation of DNA-templated transcription"/>
    <property type="evidence" value="ECO:0007669"/>
    <property type="project" value="InterPro"/>
</dbReference>
<dbReference type="CDD" id="cd15831">
    <property type="entry name" value="BTAD"/>
    <property type="match status" value="1"/>
</dbReference>
<dbReference type="InterPro" id="IPR002182">
    <property type="entry name" value="NB-ARC"/>
</dbReference>
<dbReference type="SMART" id="SM00862">
    <property type="entry name" value="Trans_reg_C"/>
    <property type="match status" value="1"/>
</dbReference>
<dbReference type="InterPro" id="IPR027417">
    <property type="entry name" value="P-loop_NTPase"/>
</dbReference>
<dbReference type="InterPro" id="IPR036388">
    <property type="entry name" value="WH-like_DNA-bd_sf"/>
</dbReference>